<reference evidence="1 2" key="1">
    <citation type="journal article" date="2014" name="Nature">
        <title>An environmental bacterial taxon with a large and distinct metabolic repertoire.</title>
        <authorList>
            <person name="Wilson M.C."/>
            <person name="Mori T."/>
            <person name="Ruckert C."/>
            <person name="Uria A.R."/>
            <person name="Helf M.J."/>
            <person name="Takada K."/>
            <person name="Gernert C."/>
            <person name="Steffens U.A."/>
            <person name="Heycke N."/>
            <person name="Schmitt S."/>
            <person name="Rinke C."/>
            <person name="Helfrich E.J."/>
            <person name="Brachmann A.O."/>
            <person name="Gurgui C."/>
            <person name="Wakimoto T."/>
            <person name="Kracht M."/>
            <person name="Crusemann M."/>
            <person name="Hentschel U."/>
            <person name="Abe I."/>
            <person name="Matsunaga S."/>
            <person name="Kalinowski J."/>
            <person name="Takeyama H."/>
            <person name="Piel J."/>
        </authorList>
    </citation>
    <scope>NUCLEOTIDE SEQUENCE [LARGE SCALE GENOMIC DNA]</scope>
    <source>
        <strain evidence="2">TSY2</strain>
    </source>
</reference>
<organism evidence="1 2">
    <name type="scientific">Candidatus Entotheonella gemina</name>
    <dbReference type="NCBI Taxonomy" id="1429439"/>
    <lineage>
        <taxon>Bacteria</taxon>
        <taxon>Pseudomonadati</taxon>
        <taxon>Nitrospinota/Tectimicrobiota group</taxon>
        <taxon>Candidatus Tectimicrobiota</taxon>
        <taxon>Candidatus Entotheonellia</taxon>
        <taxon>Candidatus Entotheonellales</taxon>
        <taxon>Candidatus Entotheonellaceae</taxon>
        <taxon>Candidatus Entotheonella</taxon>
    </lineage>
</organism>
<dbReference type="AlphaFoldDB" id="W4M4V6"/>
<dbReference type="HOGENOM" id="CLU_3408962_0_0_7"/>
<name>W4M4V6_9BACT</name>
<comment type="caution">
    <text evidence="1">The sequence shown here is derived from an EMBL/GenBank/DDBJ whole genome shotgun (WGS) entry which is preliminary data.</text>
</comment>
<protein>
    <submittedName>
        <fullName evidence="1">Uncharacterized protein</fullName>
    </submittedName>
</protein>
<evidence type="ECO:0000313" key="1">
    <source>
        <dbReference type="EMBL" id="ETX04966.1"/>
    </source>
</evidence>
<evidence type="ECO:0000313" key="2">
    <source>
        <dbReference type="Proteomes" id="UP000019140"/>
    </source>
</evidence>
<accession>W4M4V6</accession>
<gene>
    <name evidence="1" type="ORF">ETSY2_25745</name>
</gene>
<keyword evidence="2" id="KW-1185">Reference proteome</keyword>
<sequence length="29" mass="3621">MWIIMWIIKLRFKITKGYADKMKMCQQSE</sequence>
<proteinExistence type="predicted"/>
<dbReference type="Proteomes" id="UP000019140">
    <property type="component" value="Unassembled WGS sequence"/>
</dbReference>
<dbReference type="EMBL" id="AZHX01001076">
    <property type="protein sequence ID" value="ETX04966.1"/>
    <property type="molecule type" value="Genomic_DNA"/>
</dbReference>